<dbReference type="InterPro" id="IPR050563">
    <property type="entry name" value="4-hydroxybenzoyl-CoA_TE"/>
</dbReference>
<dbReference type="FunFam" id="3.10.129.10:FF:000094">
    <property type="entry name" value="4-hydroxybenzoyl-CoA thioesterase"/>
    <property type="match status" value="1"/>
</dbReference>
<dbReference type="CDD" id="cd00586">
    <property type="entry name" value="4HBT"/>
    <property type="match status" value="1"/>
</dbReference>
<evidence type="ECO:0000313" key="2">
    <source>
        <dbReference type="EMBL" id="GGJ80084.1"/>
    </source>
</evidence>
<evidence type="ECO:0000256" key="1">
    <source>
        <dbReference type="ARBA" id="ARBA00022801"/>
    </source>
</evidence>
<evidence type="ECO:0000313" key="3">
    <source>
        <dbReference type="Proteomes" id="UP000635983"/>
    </source>
</evidence>
<name>A0A917PI65_9PSED</name>
<reference evidence="2" key="2">
    <citation type="submission" date="2020-09" db="EMBL/GenBank/DDBJ databases">
        <authorList>
            <person name="Sun Q."/>
            <person name="Ohkuma M."/>
        </authorList>
    </citation>
    <scope>NUCLEOTIDE SEQUENCE</scope>
    <source>
        <strain evidence="2">JCM 30078</strain>
    </source>
</reference>
<dbReference type="Pfam" id="PF13279">
    <property type="entry name" value="4HBT_2"/>
    <property type="match status" value="1"/>
</dbReference>
<dbReference type="EMBL" id="BMPO01000001">
    <property type="protein sequence ID" value="GGJ80084.1"/>
    <property type="molecule type" value="Genomic_DNA"/>
</dbReference>
<gene>
    <name evidence="2" type="ORF">GCM10009304_02270</name>
</gene>
<dbReference type="Gene3D" id="3.10.129.10">
    <property type="entry name" value="Hotdog Thioesterase"/>
    <property type="match status" value="1"/>
</dbReference>
<accession>A0A917PI65</accession>
<keyword evidence="1" id="KW-0378">Hydrolase</keyword>
<reference evidence="2" key="1">
    <citation type="journal article" date="2014" name="Int. J. Syst. Evol. Microbiol.">
        <title>Complete genome sequence of Corynebacterium casei LMG S-19264T (=DSM 44701T), isolated from a smear-ripened cheese.</title>
        <authorList>
            <consortium name="US DOE Joint Genome Institute (JGI-PGF)"/>
            <person name="Walter F."/>
            <person name="Albersmeier A."/>
            <person name="Kalinowski J."/>
            <person name="Ruckert C."/>
        </authorList>
    </citation>
    <scope>NUCLEOTIDE SEQUENCE</scope>
    <source>
        <strain evidence="2">JCM 30078</strain>
    </source>
</reference>
<sequence>MSLDYSAAPYVIDISVSTSDVDGLGHVNNAVYVEWMERCAWAHSQHLGLDLDVYRALDRAMAIRRHEIDYLAPARDGERLRLATWIIDSDGKLQMNRHFQLVRPSDGLTLLRARTTFVCIELSSGRPRRMPEAFLSSYGQALIES</sequence>
<dbReference type="RefSeq" id="WP_229779125.1">
    <property type="nucleotide sequence ID" value="NZ_BMPO01000001.1"/>
</dbReference>
<dbReference type="GO" id="GO:0047617">
    <property type="term" value="F:fatty acyl-CoA hydrolase activity"/>
    <property type="evidence" value="ECO:0007669"/>
    <property type="project" value="TreeGrafter"/>
</dbReference>
<dbReference type="PANTHER" id="PTHR31793:SF37">
    <property type="entry name" value="ACYL-COA THIOESTER HYDROLASE YBGC"/>
    <property type="match status" value="1"/>
</dbReference>
<protein>
    <recommendedName>
        <fullName evidence="4">Acyl-CoA thioester hydrolase</fullName>
    </recommendedName>
</protein>
<keyword evidence="3" id="KW-1185">Reference proteome</keyword>
<dbReference type="InterPro" id="IPR029069">
    <property type="entry name" value="HotDog_dom_sf"/>
</dbReference>
<proteinExistence type="predicted"/>
<evidence type="ECO:0008006" key="4">
    <source>
        <dbReference type="Google" id="ProtNLM"/>
    </source>
</evidence>
<dbReference type="AlphaFoldDB" id="A0A917PI65"/>
<dbReference type="Proteomes" id="UP000635983">
    <property type="component" value="Unassembled WGS sequence"/>
</dbReference>
<organism evidence="2 3">
    <name type="scientific">Pseudomonas matsuisoli</name>
    <dbReference type="NCBI Taxonomy" id="1515666"/>
    <lineage>
        <taxon>Bacteria</taxon>
        <taxon>Pseudomonadati</taxon>
        <taxon>Pseudomonadota</taxon>
        <taxon>Gammaproteobacteria</taxon>
        <taxon>Pseudomonadales</taxon>
        <taxon>Pseudomonadaceae</taxon>
        <taxon>Pseudomonas</taxon>
    </lineage>
</organism>
<comment type="caution">
    <text evidence="2">The sequence shown here is derived from an EMBL/GenBank/DDBJ whole genome shotgun (WGS) entry which is preliminary data.</text>
</comment>
<dbReference type="PANTHER" id="PTHR31793">
    <property type="entry name" value="4-HYDROXYBENZOYL-COA THIOESTERASE FAMILY MEMBER"/>
    <property type="match status" value="1"/>
</dbReference>
<dbReference type="SUPFAM" id="SSF54637">
    <property type="entry name" value="Thioesterase/thiol ester dehydrase-isomerase"/>
    <property type="match status" value="1"/>
</dbReference>